<keyword evidence="6" id="KW-0560">Oxidoreductase</keyword>
<evidence type="ECO:0000259" key="8">
    <source>
        <dbReference type="SMART" id="SM00829"/>
    </source>
</evidence>
<proteinExistence type="inferred from homology"/>
<keyword evidence="4 7" id="KW-0479">Metal-binding</keyword>
<evidence type="ECO:0000256" key="7">
    <source>
        <dbReference type="RuleBase" id="RU361277"/>
    </source>
</evidence>
<dbReference type="InterPro" id="IPR020843">
    <property type="entry name" value="ER"/>
</dbReference>
<gene>
    <name evidence="9" type="ORF">GCM10022233_78100</name>
</gene>
<dbReference type="InterPro" id="IPR011032">
    <property type="entry name" value="GroES-like_sf"/>
</dbReference>
<comment type="caution">
    <text evidence="9">The sequence shown here is derived from an EMBL/GenBank/DDBJ whole genome shotgun (WGS) entry which is preliminary data.</text>
</comment>
<dbReference type="PANTHER" id="PTHR42940:SF7">
    <property type="entry name" value="ALCOHOL DEHYDROGENASE-LIKE N-TERMINAL DOMAIN-CONTAINING PROTEIN"/>
    <property type="match status" value="1"/>
</dbReference>
<evidence type="ECO:0000256" key="2">
    <source>
        <dbReference type="ARBA" id="ARBA00008072"/>
    </source>
</evidence>
<dbReference type="EC" id="1.1.1.1" evidence="3"/>
<keyword evidence="10" id="KW-1185">Reference proteome</keyword>
<dbReference type="InterPro" id="IPR036291">
    <property type="entry name" value="NAD(P)-bd_dom_sf"/>
</dbReference>
<dbReference type="InterPro" id="IPR013149">
    <property type="entry name" value="ADH-like_C"/>
</dbReference>
<organism evidence="9 10">
    <name type="scientific">Streptomyces shaanxiensis</name>
    <dbReference type="NCBI Taxonomy" id="653357"/>
    <lineage>
        <taxon>Bacteria</taxon>
        <taxon>Bacillati</taxon>
        <taxon>Actinomycetota</taxon>
        <taxon>Actinomycetes</taxon>
        <taxon>Kitasatosporales</taxon>
        <taxon>Streptomycetaceae</taxon>
        <taxon>Streptomyces</taxon>
    </lineage>
</organism>
<evidence type="ECO:0000256" key="5">
    <source>
        <dbReference type="ARBA" id="ARBA00022833"/>
    </source>
</evidence>
<accession>A0ABP7WBQ4</accession>
<name>A0ABP7WBQ4_9ACTN</name>
<protein>
    <recommendedName>
        <fullName evidence="3">alcohol dehydrogenase</fullName>
        <ecNumber evidence="3">1.1.1.1</ecNumber>
    </recommendedName>
</protein>
<keyword evidence="5 7" id="KW-0862">Zinc</keyword>
<dbReference type="SUPFAM" id="SSF50129">
    <property type="entry name" value="GroES-like"/>
    <property type="match status" value="1"/>
</dbReference>
<dbReference type="EMBL" id="BAAAZY010000028">
    <property type="protein sequence ID" value="GAA4084458.1"/>
    <property type="molecule type" value="Genomic_DNA"/>
</dbReference>
<evidence type="ECO:0000256" key="1">
    <source>
        <dbReference type="ARBA" id="ARBA00001947"/>
    </source>
</evidence>
<dbReference type="InterPro" id="IPR013154">
    <property type="entry name" value="ADH-like_N"/>
</dbReference>
<evidence type="ECO:0000313" key="9">
    <source>
        <dbReference type="EMBL" id="GAA4084458.1"/>
    </source>
</evidence>
<dbReference type="PROSITE" id="PS00059">
    <property type="entry name" value="ADH_ZINC"/>
    <property type="match status" value="1"/>
</dbReference>
<dbReference type="SUPFAM" id="SSF51735">
    <property type="entry name" value="NAD(P)-binding Rossmann-fold domains"/>
    <property type="match status" value="1"/>
</dbReference>
<dbReference type="Gene3D" id="3.90.180.10">
    <property type="entry name" value="Medium-chain alcohol dehydrogenases, catalytic domain"/>
    <property type="match status" value="1"/>
</dbReference>
<evidence type="ECO:0000313" key="10">
    <source>
        <dbReference type="Proteomes" id="UP001499984"/>
    </source>
</evidence>
<dbReference type="Proteomes" id="UP001499984">
    <property type="component" value="Unassembled WGS sequence"/>
</dbReference>
<evidence type="ECO:0000256" key="4">
    <source>
        <dbReference type="ARBA" id="ARBA00022723"/>
    </source>
</evidence>
<sequence length="359" mass="36722">MQAPQDSEVPEIPECLPNPLEPAMRAAVATGANLPLVLDTLDVPQPAAGEVLVKVTACGVCFSDLNLLRGHYPFARYPVVPGHEITGVVTAVGEGVTWPEVGTVVGAQFLYDSCGHCDYCVRGDQILCPRKRITGIVADGGYAEYALLKADFVTPLPDGLDPVAAAPLMCAGLTAFNGLRQGGAQPGSRVAVVGLGGVGALAVRYAVAMGARVAVVGRSRRGEDQAKTLGAELFVATDESDPAEALRAWDGGADLVLNAAPSTAAATATLGGIAPDGTLLLLGYGSEPLTLPTQPMILNRLHVAASPSGSPHDLRDTLAFSAAHGILPEVTPIALDQAPAVLDAMADGSAHGRSVITFA</sequence>
<dbReference type="InterPro" id="IPR002328">
    <property type="entry name" value="ADH_Zn_CS"/>
</dbReference>
<feature type="domain" description="Enoyl reductase (ER)" evidence="8">
    <location>
        <begin position="31"/>
        <end position="356"/>
    </location>
</feature>
<dbReference type="PANTHER" id="PTHR42940">
    <property type="entry name" value="ALCOHOL DEHYDROGENASE 1-RELATED"/>
    <property type="match status" value="1"/>
</dbReference>
<reference evidence="10" key="1">
    <citation type="journal article" date="2019" name="Int. J. Syst. Evol. Microbiol.">
        <title>The Global Catalogue of Microorganisms (GCM) 10K type strain sequencing project: providing services to taxonomists for standard genome sequencing and annotation.</title>
        <authorList>
            <consortium name="The Broad Institute Genomics Platform"/>
            <consortium name="The Broad Institute Genome Sequencing Center for Infectious Disease"/>
            <person name="Wu L."/>
            <person name="Ma J."/>
        </authorList>
    </citation>
    <scope>NUCLEOTIDE SEQUENCE [LARGE SCALE GENOMIC DNA]</scope>
    <source>
        <strain evidence="10">JCM 16925</strain>
    </source>
</reference>
<dbReference type="SMART" id="SM00829">
    <property type="entry name" value="PKS_ER"/>
    <property type="match status" value="1"/>
</dbReference>
<dbReference type="Pfam" id="PF08240">
    <property type="entry name" value="ADH_N"/>
    <property type="match status" value="1"/>
</dbReference>
<comment type="similarity">
    <text evidence="2 7">Belongs to the zinc-containing alcohol dehydrogenase family.</text>
</comment>
<comment type="cofactor">
    <cofactor evidence="1 7">
        <name>Zn(2+)</name>
        <dbReference type="ChEBI" id="CHEBI:29105"/>
    </cofactor>
</comment>
<dbReference type="Gene3D" id="3.40.50.720">
    <property type="entry name" value="NAD(P)-binding Rossmann-like Domain"/>
    <property type="match status" value="1"/>
</dbReference>
<evidence type="ECO:0000256" key="3">
    <source>
        <dbReference type="ARBA" id="ARBA00013190"/>
    </source>
</evidence>
<dbReference type="Pfam" id="PF00107">
    <property type="entry name" value="ADH_zinc_N"/>
    <property type="match status" value="1"/>
</dbReference>
<evidence type="ECO:0000256" key="6">
    <source>
        <dbReference type="ARBA" id="ARBA00023002"/>
    </source>
</evidence>